<feature type="domain" description="Terpene synthase N-terminal" evidence="6">
    <location>
        <begin position="128"/>
        <end position="176"/>
    </location>
</feature>
<feature type="domain" description="Terpene synthase metal-binding" evidence="7">
    <location>
        <begin position="233"/>
        <end position="477"/>
    </location>
</feature>
<dbReference type="GO" id="GO:0010333">
    <property type="term" value="F:terpene synthase activity"/>
    <property type="evidence" value="ECO:0007669"/>
    <property type="project" value="InterPro"/>
</dbReference>
<accession>A0A6V7P298</accession>
<gene>
    <name evidence="8" type="ORF">CB5_LOCUS8173</name>
</gene>
<dbReference type="Gene3D" id="1.10.600.10">
    <property type="entry name" value="Farnesyl Diphosphate Synthase"/>
    <property type="match status" value="2"/>
</dbReference>
<dbReference type="InterPro" id="IPR005630">
    <property type="entry name" value="Terpene_synthase_metal-bd"/>
</dbReference>
<dbReference type="InterPro" id="IPR050148">
    <property type="entry name" value="Terpene_synthase-like"/>
</dbReference>
<dbReference type="SFLD" id="SFLDS00005">
    <property type="entry name" value="Isoprenoid_Synthase_Type_I"/>
    <property type="match status" value="1"/>
</dbReference>
<dbReference type="Pfam" id="PF03936">
    <property type="entry name" value="Terpene_synth_C"/>
    <property type="match status" value="1"/>
</dbReference>
<sequence>MENSKFNPEKVGRKSGEYHPSLWGDYFITNNPTFYAKQKSKSWMKQRAEELKDEVKKKLHTTSDLHESMSLIDAIQHLGIDYHFTKEIDEALDHLYNTELKSFALHEVALRFRLLRQQGFPIIVTHLGLLSLYNAAYLGIHVEKILDEAISFSRIHLESKAKDLKPPLANEVSRALVTPLQRRLKRLEARYYISDYEMEDKRDDAILELAKLDFNLVQSLHCEELKNISIWWNDLGLKDKLCYLRDRIVELYFWISGVCFEPDYSHARMIATKVIVLTCILDDTYDVYATLEECRALTDAIQRLGIYMQVDMEAIDQLPTYLKDYFHKLISTFEEFEDELALEDKYRVSYLREMYKSVAKVYHNETEWYAHDYTPTFEEHLQTSIISTAYPMLICACFVGMGNVATKEAFEWVLSIPEAVRASALVSRLMDDITSSEHEKKRGHCASTLESYMKEHNTTKEVVVAKIRSMIEDAWKTINQAILKPTDVPMPLIERVANFTRVMEIIYKNLDGFTNSPYLKEFISLLFVQPIAI</sequence>
<organism evidence="8">
    <name type="scientific">Ananas comosus var. bracteatus</name>
    <name type="common">red pineapple</name>
    <dbReference type="NCBI Taxonomy" id="296719"/>
    <lineage>
        <taxon>Eukaryota</taxon>
        <taxon>Viridiplantae</taxon>
        <taxon>Streptophyta</taxon>
        <taxon>Embryophyta</taxon>
        <taxon>Tracheophyta</taxon>
        <taxon>Spermatophyta</taxon>
        <taxon>Magnoliopsida</taxon>
        <taxon>Liliopsida</taxon>
        <taxon>Poales</taxon>
        <taxon>Bromeliaceae</taxon>
        <taxon>Bromelioideae</taxon>
        <taxon>Ananas</taxon>
    </lineage>
</organism>
<reference evidence="8" key="1">
    <citation type="submission" date="2020-07" db="EMBL/GenBank/DDBJ databases">
        <authorList>
            <person name="Lin J."/>
        </authorList>
    </citation>
    <scope>NUCLEOTIDE SEQUENCE</scope>
</reference>
<dbReference type="SFLD" id="SFLDG01019">
    <property type="entry name" value="Terpene_Cyclase_Like_1_C_Termi"/>
    <property type="match status" value="1"/>
</dbReference>
<dbReference type="InterPro" id="IPR001906">
    <property type="entry name" value="Terpene_synth_N"/>
</dbReference>
<dbReference type="InterPro" id="IPR034741">
    <property type="entry name" value="Terpene_cyclase-like_1_C"/>
</dbReference>
<evidence type="ECO:0000256" key="4">
    <source>
        <dbReference type="ARBA" id="ARBA00022842"/>
    </source>
</evidence>
<dbReference type="FunFam" id="1.10.600.10:FF:000007">
    <property type="entry name" value="Isoprene synthase, chloroplastic"/>
    <property type="match status" value="1"/>
</dbReference>
<dbReference type="SUPFAM" id="SSF48239">
    <property type="entry name" value="Terpenoid cyclases/Protein prenyltransferases"/>
    <property type="match status" value="1"/>
</dbReference>
<evidence type="ECO:0000259" key="6">
    <source>
        <dbReference type="Pfam" id="PF01397"/>
    </source>
</evidence>
<keyword evidence="4" id="KW-0460">Magnesium</keyword>
<dbReference type="EMBL" id="LR862144">
    <property type="protein sequence ID" value="CAD1824962.1"/>
    <property type="molecule type" value="Genomic_DNA"/>
</dbReference>
<dbReference type="GO" id="GO:0016102">
    <property type="term" value="P:diterpenoid biosynthetic process"/>
    <property type="evidence" value="ECO:0007669"/>
    <property type="project" value="InterPro"/>
</dbReference>
<evidence type="ECO:0000256" key="3">
    <source>
        <dbReference type="ARBA" id="ARBA00022723"/>
    </source>
</evidence>
<evidence type="ECO:0000256" key="5">
    <source>
        <dbReference type="ARBA" id="ARBA00023239"/>
    </source>
</evidence>
<dbReference type="PANTHER" id="PTHR31225:SF93">
    <property type="entry name" value="ALPHA-HUMULENE_(-)-(E)-BETA-CARYOPHYLLENE SYNTHASE"/>
    <property type="match status" value="1"/>
</dbReference>
<dbReference type="GO" id="GO:0000287">
    <property type="term" value="F:magnesium ion binding"/>
    <property type="evidence" value="ECO:0007669"/>
    <property type="project" value="InterPro"/>
</dbReference>
<dbReference type="PANTHER" id="PTHR31225">
    <property type="entry name" value="OS04G0344100 PROTEIN-RELATED"/>
    <property type="match status" value="1"/>
</dbReference>
<protein>
    <submittedName>
        <fullName evidence="8">Uncharacterized protein</fullName>
    </submittedName>
</protein>
<proteinExistence type="predicted"/>
<name>A0A6V7P298_ANACO</name>
<evidence type="ECO:0000313" key="8">
    <source>
        <dbReference type="EMBL" id="CAD1824962.1"/>
    </source>
</evidence>
<dbReference type="InterPro" id="IPR008949">
    <property type="entry name" value="Isoprenoid_synthase_dom_sf"/>
</dbReference>
<dbReference type="Gene3D" id="1.50.10.130">
    <property type="entry name" value="Terpene synthase, N-terminal domain"/>
    <property type="match status" value="2"/>
</dbReference>
<dbReference type="SUPFAM" id="SSF48576">
    <property type="entry name" value="Terpenoid synthases"/>
    <property type="match status" value="1"/>
</dbReference>
<dbReference type="InterPro" id="IPR044814">
    <property type="entry name" value="Terpene_cyclase_plant_C1"/>
</dbReference>
<evidence type="ECO:0000256" key="1">
    <source>
        <dbReference type="ARBA" id="ARBA00001936"/>
    </source>
</evidence>
<dbReference type="AlphaFoldDB" id="A0A6V7P298"/>
<dbReference type="InterPro" id="IPR036965">
    <property type="entry name" value="Terpene_synth_N_sf"/>
</dbReference>
<comment type="cofactor">
    <cofactor evidence="1">
        <name>Mn(2+)</name>
        <dbReference type="ChEBI" id="CHEBI:29035"/>
    </cofactor>
</comment>
<evidence type="ECO:0000259" key="7">
    <source>
        <dbReference type="Pfam" id="PF03936"/>
    </source>
</evidence>
<keyword evidence="3" id="KW-0479">Metal-binding</keyword>
<comment type="cofactor">
    <cofactor evidence="2">
        <name>Mg(2+)</name>
        <dbReference type="ChEBI" id="CHEBI:18420"/>
    </cofactor>
</comment>
<evidence type="ECO:0000256" key="2">
    <source>
        <dbReference type="ARBA" id="ARBA00001946"/>
    </source>
</evidence>
<dbReference type="Pfam" id="PF01397">
    <property type="entry name" value="Terpene_synth"/>
    <property type="match status" value="2"/>
</dbReference>
<feature type="domain" description="Terpene synthase N-terminal" evidence="6">
    <location>
        <begin position="22"/>
        <end position="122"/>
    </location>
</feature>
<keyword evidence="5" id="KW-0456">Lyase</keyword>
<dbReference type="CDD" id="cd00684">
    <property type="entry name" value="Terpene_cyclase_plant_C1"/>
    <property type="match status" value="1"/>
</dbReference>
<dbReference type="InterPro" id="IPR008930">
    <property type="entry name" value="Terpenoid_cyclase/PrenylTrfase"/>
</dbReference>